<reference evidence="2" key="3">
    <citation type="submission" date="2015-04" db="UniProtKB">
        <authorList>
            <consortium name="EnsemblPlants"/>
        </authorList>
    </citation>
    <scope>IDENTIFICATION</scope>
    <source>
        <strain evidence="2">cv. Jemalong A17</strain>
    </source>
</reference>
<gene>
    <name evidence="1" type="ordered locus">MTR_7g087240</name>
</gene>
<keyword evidence="3" id="KW-1185">Reference proteome</keyword>
<sequence length="89" mass="9779">MAIGPRPYGHLQKIPALGRVKPRFHGSGADNGCGYGHLCAHTVWGRALKVLPTRVRARVRTFFANAGMEIDTIVPYPLPSLNYPINKRG</sequence>
<name>G7L2M7_MEDTR</name>
<dbReference type="PaxDb" id="3880-AES80985"/>
<dbReference type="AlphaFoldDB" id="G7L2M7"/>
<dbReference type="EMBL" id="CM001223">
    <property type="protein sequence ID" value="AES80985.1"/>
    <property type="molecule type" value="Genomic_DNA"/>
</dbReference>
<evidence type="ECO:0000313" key="3">
    <source>
        <dbReference type="Proteomes" id="UP000002051"/>
    </source>
</evidence>
<dbReference type="Proteomes" id="UP000002051">
    <property type="component" value="Unassembled WGS sequence"/>
</dbReference>
<proteinExistence type="predicted"/>
<accession>G7L2M7</accession>
<dbReference type="EnsemblPlants" id="AES80985">
    <property type="protein sequence ID" value="AES80985"/>
    <property type="gene ID" value="MTR_7g087240"/>
</dbReference>
<organism evidence="1 3">
    <name type="scientific">Medicago truncatula</name>
    <name type="common">Barrel medic</name>
    <name type="synonym">Medicago tribuloides</name>
    <dbReference type="NCBI Taxonomy" id="3880"/>
    <lineage>
        <taxon>Eukaryota</taxon>
        <taxon>Viridiplantae</taxon>
        <taxon>Streptophyta</taxon>
        <taxon>Embryophyta</taxon>
        <taxon>Tracheophyta</taxon>
        <taxon>Spermatophyta</taxon>
        <taxon>Magnoliopsida</taxon>
        <taxon>eudicotyledons</taxon>
        <taxon>Gunneridae</taxon>
        <taxon>Pentapetalae</taxon>
        <taxon>rosids</taxon>
        <taxon>fabids</taxon>
        <taxon>Fabales</taxon>
        <taxon>Fabaceae</taxon>
        <taxon>Papilionoideae</taxon>
        <taxon>50 kb inversion clade</taxon>
        <taxon>NPAAA clade</taxon>
        <taxon>Hologalegina</taxon>
        <taxon>IRL clade</taxon>
        <taxon>Trifolieae</taxon>
        <taxon>Medicago</taxon>
    </lineage>
</organism>
<reference evidence="1 3" key="1">
    <citation type="journal article" date="2011" name="Nature">
        <title>The Medicago genome provides insight into the evolution of rhizobial symbioses.</title>
        <authorList>
            <person name="Young N.D."/>
            <person name="Debelle F."/>
            <person name="Oldroyd G.E."/>
            <person name="Geurts R."/>
            <person name="Cannon S.B."/>
            <person name="Udvardi M.K."/>
            <person name="Benedito V.A."/>
            <person name="Mayer K.F."/>
            <person name="Gouzy J."/>
            <person name="Schoof H."/>
            <person name="Van de Peer Y."/>
            <person name="Proost S."/>
            <person name="Cook D.R."/>
            <person name="Meyers B.C."/>
            <person name="Spannagl M."/>
            <person name="Cheung F."/>
            <person name="De Mita S."/>
            <person name="Krishnakumar V."/>
            <person name="Gundlach H."/>
            <person name="Zhou S."/>
            <person name="Mudge J."/>
            <person name="Bharti A.K."/>
            <person name="Murray J.D."/>
            <person name="Naoumkina M.A."/>
            <person name="Rosen B."/>
            <person name="Silverstein K.A."/>
            <person name="Tang H."/>
            <person name="Rombauts S."/>
            <person name="Zhao P.X."/>
            <person name="Zhou P."/>
            <person name="Barbe V."/>
            <person name="Bardou P."/>
            <person name="Bechner M."/>
            <person name="Bellec A."/>
            <person name="Berger A."/>
            <person name="Berges H."/>
            <person name="Bidwell S."/>
            <person name="Bisseling T."/>
            <person name="Choisne N."/>
            <person name="Couloux A."/>
            <person name="Denny R."/>
            <person name="Deshpande S."/>
            <person name="Dai X."/>
            <person name="Doyle J.J."/>
            <person name="Dudez A.M."/>
            <person name="Farmer A.D."/>
            <person name="Fouteau S."/>
            <person name="Franken C."/>
            <person name="Gibelin C."/>
            <person name="Gish J."/>
            <person name="Goldstein S."/>
            <person name="Gonzalez A.J."/>
            <person name="Green P.J."/>
            <person name="Hallab A."/>
            <person name="Hartog M."/>
            <person name="Hua A."/>
            <person name="Humphray S.J."/>
            <person name="Jeong D.H."/>
            <person name="Jing Y."/>
            <person name="Jocker A."/>
            <person name="Kenton S.M."/>
            <person name="Kim D.J."/>
            <person name="Klee K."/>
            <person name="Lai H."/>
            <person name="Lang C."/>
            <person name="Lin S."/>
            <person name="Macmil S.L."/>
            <person name="Magdelenat G."/>
            <person name="Matthews L."/>
            <person name="McCorrison J."/>
            <person name="Monaghan E.L."/>
            <person name="Mun J.H."/>
            <person name="Najar F.Z."/>
            <person name="Nicholson C."/>
            <person name="Noirot C."/>
            <person name="O'Bleness M."/>
            <person name="Paule C.R."/>
            <person name="Poulain J."/>
            <person name="Prion F."/>
            <person name="Qin B."/>
            <person name="Qu C."/>
            <person name="Retzel E.F."/>
            <person name="Riddle C."/>
            <person name="Sallet E."/>
            <person name="Samain S."/>
            <person name="Samson N."/>
            <person name="Sanders I."/>
            <person name="Saurat O."/>
            <person name="Scarpelli C."/>
            <person name="Schiex T."/>
            <person name="Segurens B."/>
            <person name="Severin A.J."/>
            <person name="Sherrier D.J."/>
            <person name="Shi R."/>
            <person name="Sims S."/>
            <person name="Singer S.R."/>
            <person name="Sinharoy S."/>
            <person name="Sterck L."/>
            <person name="Viollet A."/>
            <person name="Wang B.B."/>
            <person name="Wang K."/>
            <person name="Wang M."/>
            <person name="Wang X."/>
            <person name="Warfsmann J."/>
            <person name="Weissenbach J."/>
            <person name="White D.D."/>
            <person name="White J.D."/>
            <person name="Wiley G.B."/>
            <person name="Wincker P."/>
            <person name="Xing Y."/>
            <person name="Yang L."/>
            <person name="Yao Z."/>
            <person name="Ying F."/>
            <person name="Zhai J."/>
            <person name="Zhou L."/>
            <person name="Zuber A."/>
            <person name="Denarie J."/>
            <person name="Dixon R.A."/>
            <person name="May G.D."/>
            <person name="Schwartz D.C."/>
            <person name="Rogers J."/>
            <person name="Quetier F."/>
            <person name="Town C.D."/>
            <person name="Roe B.A."/>
        </authorList>
    </citation>
    <scope>NUCLEOTIDE SEQUENCE [LARGE SCALE GENOMIC DNA]</scope>
    <source>
        <strain evidence="1">A17</strain>
        <strain evidence="2 3">cv. Jemalong A17</strain>
    </source>
</reference>
<dbReference type="HOGENOM" id="CLU_180326_0_0_1"/>
<evidence type="ECO:0000313" key="2">
    <source>
        <dbReference type="EnsemblPlants" id="AES80985"/>
    </source>
</evidence>
<reference evidence="1 3" key="2">
    <citation type="journal article" date="2014" name="BMC Genomics">
        <title>An improved genome release (version Mt4.0) for the model legume Medicago truncatula.</title>
        <authorList>
            <person name="Tang H."/>
            <person name="Krishnakumar V."/>
            <person name="Bidwell S."/>
            <person name="Rosen B."/>
            <person name="Chan A."/>
            <person name="Zhou S."/>
            <person name="Gentzbittel L."/>
            <person name="Childs K.L."/>
            <person name="Yandell M."/>
            <person name="Gundlach H."/>
            <person name="Mayer K.F."/>
            <person name="Schwartz D.C."/>
            <person name="Town C.D."/>
        </authorList>
    </citation>
    <scope>GENOME REANNOTATION</scope>
    <source>
        <strain evidence="2 3">cv. Jemalong A17</strain>
    </source>
</reference>
<protein>
    <submittedName>
        <fullName evidence="1 2">Uncharacterized protein</fullName>
    </submittedName>
</protein>
<evidence type="ECO:0000313" key="1">
    <source>
        <dbReference type="EMBL" id="AES80985.1"/>
    </source>
</evidence>